<dbReference type="InterPro" id="IPR016186">
    <property type="entry name" value="C-type_lectin-like/link_sf"/>
</dbReference>
<evidence type="ECO:0008006" key="9">
    <source>
        <dbReference type="Google" id="ProtNLM"/>
    </source>
</evidence>
<dbReference type="Proteomes" id="UP000265020">
    <property type="component" value="Unassembled WGS sequence"/>
</dbReference>
<accession>A0A3Q2DXA5</accession>
<dbReference type="GO" id="GO:0045954">
    <property type="term" value="P:positive regulation of natural killer cell mediated cytotoxicity"/>
    <property type="evidence" value="ECO:0007669"/>
    <property type="project" value="TreeGrafter"/>
</dbReference>
<dbReference type="Ensembl" id="ENSCVAT00000003923.1">
    <property type="protein sequence ID" value="ENSCVAP00000024541.1"/>
    <property type="gene ID" value="ENSCVAG00000008693.1"/>
</dbReference>
<name>A0A3Q2DXA5_CYPVA</name>
<reference evidence="7" key="2">
    <citation type="submission" date="2025-09" db="UniProtKB">
        <authorList>
            <consortium name="Ensembl"/>
        </authorList>
    </citation>
    <scope>IDENTIFICATION</scope>
</reference>
<evidence type="ECO:0000256" key="3">
    <source>
        <dbReference type="ARBA" id="ARBA00022734"/>
    </source>
</evidence>
<dbReference type="PANTHER" id="PTHR22800:SF252">
    <property type="entry name" value="NATURAL KILLER CELLS ANTIGEN CD94"/>
    <property type="match status" value="1"/>
</dbReference>
<evidence type="ECO:0000256" key="6">
    <source>
        <dbReference type="ARBA" id="ARBA00023136"/>
    </source>
</evidence>
<keyword evidence="5" id="KW-1133">Transmembrane helix</keyword>
<dbReference type="GeneTree" id="ENSGT00940000175963"/>
<evidence type="ECO:0000256" key="5">
    <source>
        <dbReference type="ARBA" id="ARBA00022989"/>
    </source>
</evidence>
<dbReference type="InterPro" id="IPR050919">
    <property type="entry name" value="NKG2/CD94_NK_receptors"/>
</dbReference>
<dbReference type="GO" id="GO:0030246">
    <property type="term" value="F:carbohydrate binding"/>
    <property type="evidence" value="ECO:0007669"/>
    <property type="project" value="UniProtKB-KW"/>
</dbReference>
<keyword evidence="4" id="KW-0735">Signal-anchor</keyword>
<keyword evidence="6" id="KW-0472">Membrane</keyword>
<protein>
    <recommendedName>
        <fullName evidence="9">C-type lectin domain-containing protein</fullName>
    </recommendedName>
</protein>
<proteinExistence type="predicted"/>
<dbReference type="SUPFAM" id="SSF56436">
    <property type="entry name" value="C-type lectin-like"/>
    <property type="match status" value="1"/>
</dbReference>
<dbReference type="PANTHER" id="PTHR22800">
    <property type="entry name" value="C-TYPE LECTIN PROTEINS"/>
    <property type="match status" value="1"/>
</dbReference>
<keyword evidence="8" id="KW-1185">Reference proteome</keyword>
<dbReference type="GO" id="GO:0002223">
    <property type="term" value="P:stimulatory C-type lectin receptor signaling pathway"/>
    <property type="evidence" value="ECO:0007669"/>
    <property type="project" value="TreeGrafter"/>
</dbReference>
<evidence type="ECO:0000256" key="4">
    <source>
        <dbReference type="ARBA" id="ARBA00022968"/>
    </source>
</evidence>
<keyword evidence="3" id="KW-0430">Lectin</keyword>
<comment type="subcellular location">
    <subcellularLocation>
        <location evidence="1">Membrane</location>
        <topology evidence="1">Single-pass type II membrane protein</topology>
    </subcellularLocation>
</comment>
<dbReference type="GO" id="GO:0016020">
    <property type="term" value="C:membrane"/>
    <property type="evidence" value="ECO:0007669"/>
    <property type="project" value="UniProtKB-SubCell"/>
</dbReference>
<dbReference type="Gene3D" id="3.10.100.10">
    <property type="entry name" value="Mannose-Binding Protein A, subunit A"/>
    <property type="match status" value="1"/>
</dbReference>
<sequence length="80" mass="9127">NADMPHPPTDTLVHHPKEFVGLCSDLFTDETCLKCEAGWELYRGNCYDFSNTTSTWNESRDSCIDLEGDLVKIDSREEQV</sequence>
<evidence type="ECO:0000256" key="1">
    <source>
        <dbReference type="ARBA" id="ARBA00004606"/>
    </source>
</evidence>
<evidence type="ECO:0000313" key="8">
    <source>
        <dbReference type="Proteomes" id="UP000265020"/>
    </source>
</evidence>
<dbReference type="AlphaFoldDB" id="A0A3Q2DXA5"/>
<keyword evidence="2" id="KW-0812">Transmembrane</keyword>
<dbReference type="InterPro" id="IPR016187">
    <property type="entry name" value="CTDL_fold"/>
</dbReference>
<evidence type="ECO:0000313" key="7">
    <source>
        <dbReference type="Ensembl" id="ENSCVAP00000024541.1"/>
    </source>
</evidence>
<organism evidence="7 8">
    <name type="scientific">Cyprinodon variegatus</name>
    <name type="common">Sheepshead minnow</name>
    <dbReference type="NCBI Taxonomy" id="28743"/>
    <lineage>
        <taxon>Eukaryota</taxon>
        <taxon>Metazoa</taxon>
        <taxon>Chordata</taxon>
        <taxon>Craniata</taxon>
        <taxon>Vertebrata</taxon>
        <taxon>Euteleostomi</taxon>
        <taxon>Actinopterygii</taxon>
        <taxon>Neopterygii</taxon>
        <taxon>Teleostei</taxon>
        <taxon>Neoteleostei</taxon>
        <taxon>Acanthomorphata</taxon>
        <taxon>Ovalentaria</taxon>
        <taxon>Atherinomorphae</taxon>
        <taxon>Cyprinodontiformes</taxon>
        <taxon>Cyprinodontidae</taxon>
        <taxon>Cyprinodon</taxon>
    </lineage>
</organism>
<reference evidence="7" key="1">
    <citation type="submission" date="2025-08" db="UniProtKB">
        <authorList>
            <consortium name="Ensembl"/>
        </authorList>
    </citation>
    <scope>IDENTIFICATION</scope>
</reference>
<evidence type="ECO:0000256" key="2">
    <source>
        <dbReference type="ARBA" id="ARBA00022692"/>
    </source>
</evidence>